<accession>A0A6A6HNZ8</accession>
<protein>
    <submittedName>
        <fullName evidence="2">Uncharacterized protein</fullName>
    </submittedName>
</protein>
<evidence type="ECO:0000256" key="1">
    <source>
        <dbReference type="SAM" id="MobiDB-lite"/>
    </source>
</evidence>
<keyword evidence="3" id="KW-1185">Reference proteome</keyword>
<organism evidence="2 3">
    <name type="scientific">Viridothelium virens</name>
    <name type="common">Speckled blister lichen</name>
    <name type="synonym">Trypethelium virens</name>
    <dbReference type="NCBI Taxonomy" id="1048519"/>
    <lineage>
        <taxon>Eukaryota</taxon>
        <taxon>Fungi</taxon>
        <taxon>Dikarya</taxon>
        <taxon>Ascomycota</taxon>
        <taxon>Pezizomycotina</taxon>
        <taxon>Dothideomycetes</taxon>
        <taxon>Dothideomycetes incertae sedis</taxon>
        <taxon>Trypetheliales</taxon>
        <taxon>Trypetheliaceae</taxon>
        <taxon>Viridothelium</taxon>
    </lineage>
</organism>
<proteinExistence type="predicted"/>
<reference evidence="2" key="1">
    <citation type="journal article" date="2020" name="Stud. Mycol.">
        <title>101 Dothideomycetes genomes: a test case for predicting lifestyles and emergence of pathogens.</title>
        <authorList>
            <person name="Haridas S."/>
            <person name="Albert R."/>
            <person name="Binder M."/>
            <person name="Bloem J."/>
            <person name="Labutti K."/>
            <person name="Salamov A."/>
            <person name="Andreopoulos B."/>
            <person name="Baker S."/>
            <person name="Barry K."/>
            <person name="Bills G."/>
            <person name="Bluhm B."/>
            <person name="Cannon C."/>
            <person name="Castanera R."/>
            <person name="Culley D."/>
            <person name="Daum C."/>
            <person name="Ezra D."/>
            <person name="Gonzalez J."/>
            <person name="Henrissat B."/>
            <person name="Kuo A."/>
            <person name="Liang C."/>
            <person name="Lipzen A."/>
            <person name="Lutzoni F."/>
            <person name="Magnuson J."/>
            <person name="Mondo S."/>
            <person name="Nolan M."/>
            <person name="Ohm R."/>
            <person name="Pangilinan J."/>
            <person name="Park H.-J."/>
            <person name="Ramirez L."/>
            <person name="Alfaro M."/>
            <person name="Sun H."/>
            <person name="Tritt A."/>
            <person name="Yoshinaga Y."/>
            <person name="Zwiers L.-H."/>
            <person name="Turgeon B."/>
            <person name="Goodwin S."/>
            <person name="Spatafora J."/>
            <person name="Crous P."/>
            <person name="Grigoriev I."/>
        </authorList>
    </citation>
    <scope>NUCLEOTIDE SEQUENCE</scope>
    <source>
        <strain evidence="2">Tuck. ex Michener</strain>
    </source>
</reference>
<dbReference type="Proteomes" id="UP000800092">
    <property type="component" value="Unassembled WGS sequence"/>
</dbReference>
<dbReference type="AlphaFoldDB" id="A0A6A6HNZ8"/>
<sequence length="64" mass="7142">MKEGRTKTFGRPRESRRRTSAGADGLENPLTLCETITGLPSRQISPGERRNHGTPRSRVPAFSY</sequence>
<name>A0A6A6HNZ8_VIRVR</name>
<feature type="region of interest" description="Disordered" evidence="1">
    <location>
        <begin position="1"/>
        <end position="64"/>
    </location>
</feature>
<feature type="compositionally biased region" description="Basic residues" evidence="1">
    <location>
        <begin position="8"/>
        <end position="19"/>
    </location>
</feature>
<gene>
    <name evidence="2" type="ORF">EV356DRAFT_502188</name>
</gene>
<evidence type="ECO:0000313" key="2">
    <source>
        <dbReference type="EMBL" id="KAF2239200.1"/>
    </source>
</evidence>
<evidence type="ECO:0000313" key="3">
    <source>
        <dbReference type="Proteomes" id="UP000800092"/>
    </source>
</evidence>
<dbReference type="EMBL" id="ML991773">
    <property type="protein sequence ID" value="KAF2239200.1"/>
    <property type="molecule type" value="Genomic_DNA"/>
</dbReference>